<proteinExistence type="predicted"/>
<dbReference type="AlphaFoldDB" id="A0A367FT27"/>
<accession>A0A367FT27</accession>
<name>A0A367FT27_9ACTN</name>
<feature type="region of interest" description="Disordered" evidence="1">
    <location>
        <begin position="532"/>
        <end position="572"/>
    </location>
</feature>
<dbReference type="Proteomes" id="UP000253094">
    <property type="component" value="Unassembled WGS sequence"/>
</dbReference>
<dbReference type="OrthoDB" id="3435720at2"/>
<evidence type="ECO:0000313" key="3">
    <source>
        <dbReference type="Proteomes" id="UP000253094"/>
    </source>
</evidence>
<organism evidence="2 3">
    <name type="scientific">Sphaerisporangium album</name>
    <dbReference type="NCBI Taxonomy" id="509200"/>
    <lineage>
        <taxon>Bacteria</taxon>
        <taxon>Bacillati</taxon>
        <taxon>Actinomycetota</taxon>
        <taxon>Actinomycetes</taxon>
        <taxon>Streptosporangiales</taxon>
        <taxon>Streptosporangiaceae</taxon>
        <taxon>Sphaerisporangium</taxon>
    </lineage>
</organism>
<evidence type="ECO:0000256" key="1">
    <source>
        <dbReference type="SAM" id="MobiDB-lite"/>
    </source>
</evidence>
<dbReference type="Gene3D" id="1.20.5.2280">
    <property type="match status" value="1"/>
</dbReference>
<dbReference type="EMBL" id="QOIL01000002">
    <property type="protein sequence ID" value="RCG32735.1"/>
    <property type="molecule type" value="Genomic_DNA"/>
</dbReference>
<comment type="caution">
    <text evidence="2">The sequence shown here is derived from an EMBL/GenBank/DDBJ whole genome shotgun (WGS) entry which is preliminary data.</text>
</comment>
<gene>
    <name evidence="2" type="ORF">DQ384_04455</name>
</gene>
<keyword evidence="3" id="KW-1185">Reference proteome</keyword>
<sequence length="572" mass="60892">MTDLELATELREIAAHPYAEARGDQLRDLADAIIESSRLSPATPYGARLLPEPAGAPRTGRAERWCEVDLFAAFAPQDTFIVDSTGPSAGQKKPRMSGRAKATISSVLVFAPILTTWIGLREATNAYGAALDAEGPEVARRPFLEMWQQGFDGRLPSLYKFDNVALATLSVIFILIAWTIFENLTRTRHEDRSEEEFARLRTRLRGALTEATLVLGQVRLSSPARFTAELTKAAMEIEKVGFTTRKMHNELSKGLTQALESAEKVSEALVAGATDVQGAVEALDKHLTDINAACVDMTASVRQTTTVIDATGSKAEQALAAAGDHVSTTVSATTLAIQEAVSNELAQWARAVQDAISTLDTRVAGLDSHVAALDTRVGTLGTRAGELVNAATRIEAAIDEARATVSSSTAKAAELFGQQMTDTLSITASEFRDTFGGTSMEIREALGDWSLIAGAHASRIEIASDASGRTITVLERTRDTLDRLPIALDGVITNLPSKIKELTDGEFAELKYAIAHLESAVNHAAEVLSTPAPSPISHVPTAPPGVLDGSNDASSRAWGVPDQASDLPGGTR</sequence>
<evidence type="ECO:0000313" key="2">
    <source>
        <dbReference type="EMBL" id="RCG32735.1"/>
    </source>
</evidence>
<reference evidence="2 3" key="1">
    <citation type="submission" date="2018-06" db="EMBL/GenBank/DDBJ databases">
        <title>Sphaerisporangium craniellae sp. nov., isolated from a marine sponge in the South China Sea.</title>
        <authorList>
            <person name="Li L."/>
        </authorList>
    </citation>
    <scope>NUCLEOTIDE SEQUENCE [LARGE SCALE GENOMIC DNA]</scope>
    <source>
        <strain evidence="2 3">CCTCC AA 208026</strain>
    </source>
</reference>
<dbReference type="RefSeq" id="WP_114027367.1">
    <property type="nucleotide sequence ID" value="NZ_QOIL01000002.1"/>
</dbReference>
<protein>
    <submittedName>
        <fullName evidence="2">Uncharacterized protein</fullName>
    </submittedName>
</protein>